<protein>
    <submittedName>
        <fullName evidence="2">Unnamed protein product</fullName>
    </submittedName>
</protein>
<sequence>MLRVRGKNNLCADDGGGRSNGATKFVDMTCDPNSPNQIFTYDMQTHQFKSVNKPGLCMDDGGGWNAGETAAHLWECDPNNQNQWFTLDKNNMLRNPVKPNLCFDDGGGMNPGETRYWLWSCDDSNPNQHFEIIAPSSLPAPQPDTNDLLSSGQPVMLRVRGKNSLCADDGGGRSNGATKFVDMTCDPNSPNQIFTYDMQTHQFKSVNKPGLLVHSGQEQHASQPSEAELMLR</sequence>
<dbReference type="OrthoDB" id="122804at2759"/>
<gene>
    <name evidence="2" type="ORF">Pfra01_002903200</name>
</gene>
<dbReference type="InterPro" id="IPR000772">
    <property type="entry name" value="Ricin_B_lectin"/>
</dbReference>
<dbReference type="SMART" id="SM00458">
    <property type="entry name" value="RICIN"/>
    <property type="match status" value="1"/>
</dbReference>
<dbReference type="Proteomes" id="UP001165121">
    <property type="component" value="Unassembled WGS sequence"/>
</dbReference>
<reference evidence="2" key="1">
    <citation type="submission" date="2023-04" db="EMBL/GenBank/DDBJ databases">
        <title>Phytophthora fragariaefolia NBRC 109709.</title>
        <authorList>
            <person name="Ichikawa N."/>
            <person name="Sato H."/>
            <person name="Tonouchi N."/>
        </authorList>
    </citation>
    <scope>NUCLEOTIDE SEQUENCE</scope>
    <source>
        <strain evidence="2">NBRC 109709</strain>
    </source>
</reference>
<dbReference type="AlphaFoldDB" id="A0A9W7DBR5"/>
<keyword evidence="3" id="KW-1185">Reference proteome</keyword>
<dbReference type="EMBL" id="BSXT01013867">
    <property type="protein sequence ID" value="GMF90668.1"/>
    <property type="molecule type" value="Genomic_DNA"/>
</dbReference>
<dbReference type="Gene3D" id="2.80.10.50">
    <property type="match status" value="3"/>
</dbReference>
<evidence type="ECO:0000259" key="1">
    <source>
        <dbReference type="SMART" id="SM00458"/>
    </source>
</evidence>
<dbReference type="Pfam" id="PF00652">
    <property type="entry name" value="Ricin_B_lectin"/>
    <property type="match status" value="1"/>
</dbReference>
<proteinExistence type="predicted"/>
<dbReference type="InterPro" id="IPR035992">
    <property type="entry name" value="Ricin_B-like_lectins"/>
</dbReference>
<feature type="domain" description="Ricin B lectin" evidence="1">
    <location>
        <begin position="1"/>
        <end position="133"/>
    </location>
</feature>
<dbReference type="PROSITE" id="PS50231">
    <property type="entry name" value="RICIN_B_LECTIN"/>
    <property type="match status" value="1"/>
</dbReference>
<dbReference type="SUPFAM" id="SSF50370">
    <property type="entry name" value="Ricin B-like lectins"/>
    <property type="match status" value="2"/>
</dbReference>
<organism evidence="2 3">
    <name type="scientific">Phytophthora fragariaefolia</name>
    <dbReference type="NCBI Taxonomy" id="1490495"/>
    <lineage>
        <taxon>Eukaryota</taxon>
        <taxon>Sar</taxon>
        <taxon>Stramenopiles</taxon>
        <taxon>Oomycota</taxon>
        <taxon>Peronosporomycetes</taxon>
        <taxon>Peronosporales</taxon>
        <taxon>Peronosporaceae</taxon>
        <taxon>Phytophthora</taxon>
    </lineage>
</organism>
<accession>A0A9W7DBR5</accession>
<evidence type="ECO:0000313" key="3">
    <source>
        <dbReference type="Proteomes" id="UP001165121"/>
    </source>
</evidence>
<comment type="caution">
    <text evidence="2">The sequence shown here is derived from an EMBL/GenBank/DDBJ whole genome shotgun (WGS) entry which is preliminary data.</text>
</comment>
<name>A0A9W7DBR5_9STRA</name>
<evidence type="ECO:0000313" key="2">
    <source>
        <dbReference type="EMBL" id="GMF90668.1"/>
    </source>
</evidence>
<dbReference type="CDD" id="cd00161">
    <property type="entry name" value="beta-trefoil_Ricin-like"/>
    <property type="match status" value="1"/>
</dbReference>